<feature type="compositionally biased region" description="Polar residues" evidence="1">
    <location>
        <begin position="110"/>
        <end position="119"/>
    </location>
</feature>
<dbReference type="GeneID" id="31005846"/>
<feature type="compositionally biased region" description="Polar residues" evidence="1">
    <location>
        <begin position="224"/>
        <end position="236"/>
    </location>
</feature>
<evidence type="ECO:0000313" key="3">
    <source>
        <dbReference type="Proteomes" id="UP000214365"/>
    </source>
</evidence>
<feature type="region of interest" description="Disordered" evidence="1">
    <location>
        <begin position="1"/>
        <end position="47"/>
    </location>
</feature>
<reference evidence="2 3" key="1">
    <citation type="submission" date="2015-06" db="EMBL/GenBank/DDBJ databases">
        <title>Talaromyces atroroseus IBT 11181 draft genome.</title>
        <authorList>
            <person name="Rasmussen K.B."/>
            <person name="Rasmussen S."/>
            <person name="Petersen B."/>
            <person name="Sicheritz-Ponten T."/>
            <person name="Mortensen U.H."/>
            <person name="Thrane U."/>
        </authorList>
    </citation>
    <scope>NUCLEOTIDE SEQUENCE [LARGE SCALE GENOMIC DNA]</scope>
    <source>
        <strain evidence="2 3">IBT 11181</strain>
    </source>
</reference>
<dbReference type="AlphaFoldDB" id="A0A225AD97"/>
<sequence length="431" mass="46848">MPPKRNDQKNNTSDHNHSSVDASNATNKNSKHANPNENNNAEPSLWSKIQSSASTLIQDTVSRPSGAVLGADLAQILNESSHGKAGYSSLSSSSSSSSSFSGLSHAVNSSGAWSSTPSYSDKAGAGTESGNRFRSATTIPAQDLSFKDSFQYSHTDYEDYSQQKGKGKSKQYVAEAETQLYNMMNTHHFNDYEMAWINATRSDGILPTTSPSSSSTTTTTVTTANTPQDPFNQTQVNDSKEQDGAAVVSLLSDPSFQPGLVDNSHFNDAWDNDAADADGFPTTTITTRPQLMTTLSADEKRIIDSFRRQSELERSGSTGRITSRSLIPGIDTFLATSSYSYGMGEQEDDRNGNSALREAVLSYLPGAEDWVGVEERYHDEVWGYLRPVMEDAARELEERKDDGGGDSTRGRDGPAVQRLKMILRHMRGGVD</sequence>
<dbReference type="RefSeq" id="XP_020118521.1">
    <property type="nucleotide sequence ID" value="XM_020268375.1"/>
</dbReference>
<feature type="region of interest" description="Disordered" evidence="1">
    <location>
        <begin position="110"/>
        <end position="136"/>
    </location>
</feature>
<proteinExistence type="predicted"/>
<dbReference type="Proteomes" id="UP000214365">
    <property type="component" value="Unassembled WGS sequence"/>
</dbReference>
<feature type="compositionally biased region" description="Low complexity" evidence="1">
    <location>
        <begin position="207"/>
        <end position="223"/>
    </location>
</feature>
<organism evidence="2 3">
    <name type="scientific">Talaromyces atroroseus</name>
    <dbReference type="NCBI Taxonomy" id="1441469"/>
    <lineage>
        <taxon>Eukaryota</taxon>
        <taxon>Fungi</taxon>
        <taxon>Dikarya</taxon>
        <taxon>Ascomycota</taxon>
        <taxon>Pezizomycotina</taxon>
        <taxon>Eurotiomycetes</taxon>
        <taxon>Eurotiomycetidae</taxon>
        <taxon>Eurotiales</taxon>
        <taxon>Trichocomaceae</taxon>
        <taxon>Talaromyces</taxon>
        <taxon>Talaromyces sect. Trachyspermi</taxon>
    </lineage>
</organism>
<protein>
    <submittedName>
        <fullName evidence="2">Uncharacterized protein</fullName>
    </submittedName>
</protein>
<evidence type="ECO:0000256" key="1">
    <source>
        <dbReference type="SAM" id="MobiDB-lite"/>
    </source>
</evidence>
<comment type="caution">
    <text evidence="2">The sequence shown here is derived from an EMBL/GenBank/DDBJ whole genome shotgun (WGS) entry which is preliminary data.</text>
</comment>
<dbReference type="EMBL" id="LFMY01000009">
    <property type="protein sequence ID" value="OKL58400.1"/>
    <property type="molecule type" value="Genomic_DNA"/>
</dbReference>
<gene>
    <name evidence="2" type="ORF">UA08_06090</name>
</gene>
<feature type="region of interest" description="Disordered" evidence="1">
    <location>
        <begin position="395"/>
        <end position="415"/>
    </location>
</feature>
<evidence type="ECO:0000313" key="2">
    <source>
        <dbReference type="EMBL" id="OKL58400.1"/>
    </source>
</evidence>
<feature type="compositionally biased region" description="Basic and acidic residues" evidence="1">
    <location>
        <begin position="1"/>
        <end position="18"/>
    </location>
</feature>
<feature type="compositionally biased region" description="Basic and acidic residues" evidence="1">
    <location>
        <begin position="395"/>
        <end position="412"/>
    </location>
</feature>
<accession>A0A225AD97</accession>
<keyword evidence="3" id="KW-1185">Reference proteome</keyword>
<name>A0A225AD97_TALAT</name>
<feature type="compositionally biased region" description="Low complexity" evidence="1">
    <location>
        <begin position="32"/>
        <end position="44"/>
    </location>
</feature>
<dbReference type="STRING" id="1441469.A0A225AD97"/>
<feature type="region of interest" description="Disordered" evidence="1">
    <location>
        <begin position="207"/>
        <end position="236"/>
    </location>
</feature>
<dbReference type="OrthoDB" id="5337545at2759"/>